<dbReference type="PANTHER" id="PTHR43407:SF1">
    <property type="entry name" value="LENGSIN"/>
    <property type="match status" value="1"/>
</dbReference>
<comment type="caution">
    <text evidence="9">The sequence shown here is derived from an EMBL/GenBank/DDBJ whole genome shotgun (WGS) entry which is preliminary data.</text>
</comment>
<dbReference type="AlphaFoldDB" id="M0B3D0"/>
<keyword evidence="9" id="KW-0436">Ligase</keyword>
<gene>
    <name evidence="9" type="ORF">C482_03101</name>
</gene>
<organism evidence="9 10">
    <name type="scientific">Natrialba chahannaoensis JCM 10990</name>
    <dbReference type="NCBI Taxonomy" id="1227492"/>
    <lineage>
        <taxon>Archaea</taxon>
        <taxon>Methanobacteriati</taxon>
        <taxon>Methanobacteriota</taxon>
        <taxon>Stenosarchaea group</taxon>
        <taxon>Halobacteria</taxon>
        <taxon>Halobacteriales</taxon>
        <taxon>Natrialbaceae</taxon>
        <taxon>Natrialba</taxon>
    </lineage>
</organism>
<dbReference type="InterPro" id="IPR008146">
    <property type="entry name" value="Gln_synth_cat_dom"/>
</dbReference>
<comment type="subcellular location">
    <subcellularLocation>
        <location evidence="1">Cytoplasm</location>
    </subcellularLocation>
</comment>
<dbReference type="InterPro" id="IPR036651">
    <property type="entry name" value="Gln_synt_N_sf"/>
</dbReference>
<dbReference type="PROSITE" id="PS00181">
    <property type="entry name" value="GLNA_ATP"/>
    <property type="match status" value="1"/>
</dbReference>
<evidence type="ECO:0000313" key="10">
    <source>
        <dbReference type="Proteomes" id="UP000011693"/>
    </source>
</evidence>
<keyword evidence="3" id="KW-0963">Cytoplasm</keyword>
<dbReference type="Pfam" id="PF00120">
    <property type="entry name" value="Gln-synt_C"/>
    <property type="match status" value="1"/>
</dbReference>
<evidence type="ECO:0000256" key="6">
    <source>
        <dbReference type="RuleBase" id="RU000384"/>
    </source>
</evidence>
<dbReference type="STRING" id="1227492.C482_03101"/>
<dbReference type="EMBL" id="AOIN01000023">
    <property type="protein sequence ID" value="ELZ04748.1"/>
    <property type="molecule type" value="Genomic_DNA"/>
</dbReference>
<reference evidence="9 10" key="1">
    <citation type="journal article" date="2014" name="PLoS Genet.">
        <title>Phylogenetically driven sequencing of extremely halophilic archaea reveals strategies for static and dynamic osmo-response.</title>
        <authorList>
            <person name="Becker E.A."/>
            <person name="Seitzer P.M."/>
            <person name="Tritt A."/>
            <person name="Larsen D."/>
            <person name="Krusor M."/>
            <person name="Yao A.I."/>
            <person name="Wu D."/>
            <person name="Madern D."/>
            <person name="Eisen J.A."/>
            <person name="Darling A.E."/>
            <person name="Facciotti M.T."/>
        </authorList>
    </citation>
    <scope>NUCLEOTIDE SEQUENCE [LARGE SCALE GENOMIC DNA]</scope>
    <source>
        <strain evidence="9 10">JCM 10990</strain>
    </source>
</reference>
<evidence type="ECO:0000256" key="2">
    <source>
        <dbReference type="ARBA" id="ARBA00009897"/>
    </source>
</evidence>
<keyword evidence="10" id="KW-1185">Reference proteome</keyword>
<feature type="region of interest" description="Disordered" evidence="7">
    <location>
        <begin position="378"/>
        <end position="399"/>
    </location>
</feature>
<name>M0B3D0_9EURY</name>
<evidence type="ECO:0000256" key="4">
    <source>
        <dbReference type="ARBA" id="ARBA00030668"/>
    </source>
</evidence>
<evidence type="ECO:0000256" key="1">
    <source>
        <dbReference type="ARBA" id="ARBA00004496"/>
    </source>
</evidence>
<evidence type="ECO:0000256" key="7">
    <source>
        <dbReference type="SAM" id="MobiDB-lite"/>
    </source>
</evidence>
<dbReference type="PROSITE" id="PS51987">
    <property type="entry name" value="GS_CATALYTIC"/>
    <property type="match status" value="1"/>
</dbReference>
<dbReference type="InterPro" id="IPR027303">
    <property type="entry name" value="Gln_synth_gly_rich_site"/>
</dbReference>
<dbReference type="GO" id="GO:0005737">
    <property type="term" value="C:cytoplasm"/>
    <property type="evidence" value="ECO:0007669"/>
    <property type="project" value="UniProtKB-SubCell"/>
</dbReference>
<dbReference type="Gene3D" id="3.30.590.10">
    <property type="entry name" value="Glutamine synthetase/guanido kinase, catalytic domain"/>
    <property type="match status" value="1"/>
</dbReference>
<dbReference type="PATRIC" id="fig|1227492.4.peg.599"/>
<dbReference type="SMART" id="SM01230">
    <property type="entry name" value="Gln-synt_C"/>
    <property type="match status" value="1"/>
</dbReference>
<dbReference type="Gene3D" id="3.10.20.70">
    <property type="entry name" value="Glutamine synthetase, N-terminal domain"/>
    <property type="match status" value="1"/>
</dbReference>
<dbReference type="SUPFAM" id="SSF54368">
    <property type="entry name" value="Glutamine synthetase, N-terminal domain"/>
    <property type="match status" value="1"/>
</dbReference>
<dbReference type="Proteomes" id="UP000011693">
    <property type="component" value="Unassembled WGS sequence"/>
</dbReference>
<evidence type="ECO:0000313" key="9">
    <source>
        <dbReference type="EMBL" id="ELZ04748.1"/>
    </source>
</evidence>
<dbReference type="PANTHER" id="PTHR43407">
    <property type="entry name" value="GLUTAMINE SYNTHETASE"/>
    <property type="match status" value="1"/>
</dbReference>
<dbReference type="GO" id="GO:0016020">
    <property type="term" value="C:membrane"/>
    <property type="evidence" value="ECO:0007669"/>
    <property type="project" value="TreeGrafter"/>
</dbReference>
<comment type="similarity">
    <text evidence="2 5 6">Belongs to the glutamine synthetase family.</text>
</comment>
<dbReference type="InterPro" id="IPR014746">
    <property type="entry name" value="Gln_synth/guanido_kin_cat_dom"/>
</dbReference>
<dbReference type="SUPFAM" id="SSF55931">
    <property type="entry name" value="Glutamine synthetase/guanido kinase"/>
    <property type="match status" value="1"/>
</dbReference>
<protein>
    <recommendedName>
        <fullName evidence="4">Glutamate--ammonia ligase</fullName>
    </recommendedName>
</protein>
<accession>M0B3D0</accession>
<proteinExistence type="inferred from homology"/>
<dbReference type="GO" id="GO:0006542">
    <property type="term" value="P:glutamine biosynthetic process"/>
    <property type="evidence" value="ECO:0007669"/>
    <property type="project" value="InterPro"/>
</dbReference>
<feature type="domain" description="GS catalytic" evidence="8">
    <location>
        <begin position="108"/>
        <end position="452"/>
    </location>
</feature>
<sequence>MESMVQADEINHVFVEFPDLNGLSRSKQFDADYFLESWEDGFTMNLALLTQTPRSDVVEGSKYGDEIDYADALVHPDPRTCRRVPWRDDAVRVISDFEFRGQPVPGAPRTVLKSVIEQVSATGLDAFVGSELECFLLESVSASGAGKRNGNGNGKTGSAPGDRTGAHYVPATSDKHENLTRATEEVSPFYDRVYDWASAFGLDLTTIHHEFGAGQIEILFKYGDPLGQADRTFRFKELVKHAATACEQHATFMAKPFTDRAGSGYHLHVSLFDDGENILDGADGDLSERGRHFVGGLLEHADALAALGTPNLNGFKRYQPGTFAPYSASWGYGNRMTAIRVPGHGTTRVENRISSADANPYLVVAATLAAGLHGLEAELEPPAPSEGDPSDSRPTLPQSPREAIASLEADEVLTEYLGADVVSEYAAQKRHEIERFYSQTTAWERDEYIETL</sequence>
<evidence type="ECO:0000256" key="5">
    <source>
        <dbReference type="PROSITE-ProRule" id="PRU01331"/>
    </source>
</evidence>
<evidence type="ECO:0000256" key="3">
    <source>
        <dbReference type="ARBA" id="ARBA00022490"/>
    </source>
</evidence>
<evidence type="ECO:0000259" key="8">
    <source>
        <dbReference type="PROSITE" id="PS51987"/>
    </source>
</evidence>
<dbReference type="GO" id="GO:0004356">
    <property type="term" value="F:glutamine synthetase activity"/>
    <property type="evidence" value="ECO:0007669"/>
    <property type="project" value="InterPro"/>
</dbReference>